<sequence>MDFRTGQLAGHTVARVGYGAMQLEHTDRQAALTVLRRAIELGVNHIDTAEFYGDGVVNGLIREALHPYPEQLVLVSKVGAVHDGHTGLVLAQRPEQLRAQVDANLRRLDIERLPVVNLRRADAGPGLLATAEQRVDLAAQLAELVALRDEGKIAAIGLSHVSLDQLHQALPAGIVCVQNYYNVLQRSDEPLLQVCRAHELAWVPFFPLGSGFVGTGPATNPQAAEAFASLKKVTDHPAVIAAAAAQNATPAQVGLAWLLAHDPRVLLIPGTANAEHLAENVAAAELHLDADTLATLDGLADPRRTCTQTDFCGECSS</sequence>
<keyword evidence="1" id="KW-0560">Oxidoreductase</keyword>
<evidence type="ECO:0000259" key="2">
    <source>
        <dbReference type="Pfam" id="PF00248"/>
    </source>
</evidence>
<dbReference type="Pfam" id="PF00248">
    <property type="entry name" value="Aldo_ket_red"/>
    <property type="match status" value="1"/>
</dbReference>
<dbReference type="Proteomes" id="UP000179734">
    <property type="component" value="Unassembled WGS sequence"/>
</dbReference>
<evidence type="ECO:0000313" key="3">
    <source>
        <dbReference type="EMBL" id="OHV05755.1"/>
    </source>
</evidence>
<dbReference type="PANTHER" id="PTHR43625:SF40">
    <property type="entry name" value="ALDO-KETO REDUCTASE YAKC [NADP(+)]"/>
    <property type="match status" value="1"/>
</dbReference>
<dbReference type="InterPro" id="IPR023210">
    <property type="entry name" value="NADP_OxRdtase_dom"/>
</dbReference>
<feature type="domain" description="NADP-dependent oxidoreductase" evidence="2">
    <location>
        <begin position="16"/>
        <end position="299"/>
    </location>
</feature>
<dbReference type="GO" id="GO:0016491">
    <property type="term" value="F:oxidoreductase activity"/>
    <property type="evidence" value="ECO:0007669"/>
    <property type="project" value="UniProtKB-KW"/>
</dbReference>
<name>A0A1S1NNA8_9MYCO</name>
<keyword evidence="4" id="KW-1185">Reference proteome</keyword>
<evidence type="ECO:0000256" key="1">
    <source>
        <dbReference type="ARBA" id="ARBA00023002"/>
    </source>
</evidence>
<dbReference type="SUPFAM" id="SSF51430">
    <property type="entry name" value="NAD(P)-linked oxidoreductase"/>
    <property type="match status" value="1"/>
</dbReference>
<accession>A0A1S1NNA8</accession>
<dbReference type="GO" id="GO:0005737">
    <property type="term" value="C:cytoplasm"/>
    <property type="evidence" value="ECO:0007669"/>
    <property type="project" value="TreeGrafter"/>
</dbReference>
<dbReference type="Gene3D" id="3.20.20.100">
    <property type="entry name" value="NADP-dependent oxidoreductase domain"/>
    <property type="match status" value="1"/>
</dbReference>
<dbReference type="EMBL" id="MLQM01000013">
    <property type="protein sequence ID" value="OHV05755.1"/>
    <property type="molecule type" value="Genomic_DNA"/>
</dbReference>
<reference evidence="3 4" key="1">
    <citation type="submission" date="2016-10" db="EMBL/GenBank/DDBJ databases">
        <title>Genome sequence of Mycobacterium talmonii.</title>
        <authorList>
            <person name="Greninger A.L."/>
            <person name="Elliott B."/>
            <person name="Vasireddy S."/>
            <person name="Vasireddy R."/>
        </authorList>
    </citation>
    <scope>NUCLEOTIDE SEQUENCE [LARGE SCALE GENOMIC DNA]</scope>
    <source>
        <strain evidence="4">NE-TNMC-100812</strain>
    </source>
</reference>
<dbReference type="AlphaFoldDB" id="A0A1S1NNA8"/>
<dbReference type="InterPro" id="IPR036812">
    <property type="entry name" value="NAD(P)_OxRdtase_dom_sf"/>
</dbReference>
<organism evidence="3 4">
    <name type="scientific">Mycobacterium talmoniae</name>
    <dbReference type="NCBI Taxonomy" id="1858794"/>
    <lineage>
        <taxon>Bacteria</taxon>
        <taxon>Bacillati</taxon>
        <taxon>Actinomycetota</taxon>
        <taxon>Actinomycetes</taxon>
        <taxon>Mycobacteriales</taxon>
        <taxon>Mycobacteriaceae</taxon>
        <taxon>Mycobacterium</taxon>
    </lineage>
</organism>
<proteinExistence type="predicted"/>
<dbReference type="CDD" id="cd19088">
    <property type="entry name" value="AKR_AKR13B1"/>
    <property type="match status" value="1"/>
</dbReference>
<evidence type="ECO:0000313" key="4">
    <source>
        <dbReference type="Proteomes" id="UP000179734"/>
    </source>
</evidence>
<dbReference type="PANTHER" id="PTHR43625">
    <property type="entry name" value="AFLATOXIN B1 ALDEHYDE REDUCTASE"/>
    <property type="match status" value="1"/>
</dbReference>
<dbReference type="RefSeq" id="WP_071022378.1">
    <property type="nucleotide sequence ID" value="NZ_MLQM01000013.1"/>
</dbReference>
<protein>
    <submittedName>
        <fullName evidence="3">Aldo/keto reductase</fullName>
    </submittedName>
</protein>
<gene>
    <name evidence="3" type="ORF">BKN37_04740</name>
</gene>
<comment type="caution">
    <text evidence="3">The sequence shown here is derived from an EMBL/GenBank/DDBJ whole genome shotgun (WGS) entry which is preliminary data.</text>
</comment>
<dbReference type="InterPro" id="IPR050791">
    <property type="entry name" value="Aldo-Keto_reductase"/>
</dbReference>
<dbReference type="PRINTS" id="PR00069">
    <property type="entry name" value="ALDKETRDTASE"/>
</dbReference>
<dbReference type="InterPro" id="IPR020471">
    <property type="entry name" value="AKR"/>
</dbReference>